<feature type="region of interest" description="Disordered" evidence="1">
    <location>
        <begin position="1"/>
        <end position="23"/>
    </location>
</feature>
<dbReference type="Proteomes" id="UP000789375">
    <property type="component" value="Unassembled WGS sequence"/>
</dbReference>
<dbReference type="AlphaFoldDB" id="A0A9N9D757"/>
<evidence type="ECO:0000256" key="1">
    <source>
        <dbReference type="SAM" id="MobiDB-lite"/>
    </source>
</evidence>
<sequence>MKKLRKLEGVKDDNTIPEGSKEANRMKTHHISFEEYKKWIENLESAGLIN</sequence>
<proteinExistence type="predicted"/>
<keyword evidence="3" id="KW-1185">Reference proteome</keyword>
<organism evidence="2 3">
    <name type="scientific">Funneliformis mosseae</name>
    <name type="common">Endomycorrhizal fungus</name>
    <name type="synonym">Glomus mosseae</name>
    <dbReference type="NCBI Taxonomy" id="27381"/>
    <lineage>
        <taxon>Eukaryota</taxon>
        <taxon>Fungi</taxon>
        <taxon>Fungi incertae sedis</taxon>
        <taxon>Mucoromycota</taxon>
        <taxon>Glomeromycotina</taxon>
        <taxon>Glomeromycetes</taxon>
        <taxon>Glomerales</taxon>
        <taxon>Glomeraceae</taxon>
        <taxon>Funneliformis</taxon>
    </lineage>
</organism>
<protein>
    <submittedName>
        <fullName evidence="2">7019_t:CDS:1</fullName>
    </submittedName>
</protein>
<name>A0A9N9D757_FUNMO</name>
<feature type="non-terminal residue" evidence="2">
    <location>
        <position position="1"/>
    </location>
</feature>
<evidence type="ECO:0000313" key="3">
    <source>
        <dbReference type="Proteomes" id="UP000789375"/>
    </source>
</evidence>
<evidence type="ECO:0000313" key="2">
    <source>
        <dbReference type="EMBL" id="CAG8624838.1"/>
    </source>
</evidence>
<accession>A0A9N9D757</accession>
<dbReference type="EMBL" id="CAJVPP010003252">
    <property type="protein sequence ID" value="CAG8624838.1"/>
    <property type="molecule type" value="Genomic_DNA"/>
</dbReference>
<comment type="caution">
    <text evidence="2">The sequence shown here is derived from an EMBL/GenBank/DDBJ whole genome shotgun (WGS) entry which is preliminary data.</text>
</comment>
<gene>
    <name evidence="2" type="ORF">FMOSSE_LOCUS10179</name>
</gene>
<reference evidence="2" key="1">
    <citation type="submission" date="2021-06" db="EMBL/GenBank/DDBJ databases">
        <authorList>
            <person name="Kallberg Y."/>
            <person name="Tangrot J."/>
            <person name="Rosling A."/>
        </authorList>
    </citation>
    <scope>NUCLEOTIDE SEQUENCE</scope>
    <source>
        <strain evidence="2">87-6 pot B 2015</strain>
    </source>
</reference>